<evidence type="ECO:0000256" key="5">
    <source>
        <dbReference type="ARBA" id="ARBA00023295"/>
    </source>
</evidence>
<reference evidence="8 9" key="1">
    <citation type="submission" date="2020-03" db="EMBL/GenBank/DDBJ databases">
        <title>Isolation and identification of active actinomycetes.</title>
        <authorList>
            <person name="Sun X."/>
        </authorList>
    </citation>
    <scope>NUCLEOTIDE SEQUENCE [LARGE SCALE GENOMIC DNA]</scope>
    <source>
        <strain evidence="8 9">NEAU-D13</strain>
    </source>
</reference>
<dbReference type="InterPro" id="IPR008979">
    <property type="entry name" value="Galactose-bd-like_sf"/>
</dbReference>
<organism evidence="8 9">
    <name type="scientific">Lentzea alba</name>
    <dbReference type="NCBI Taxonomy" id="2714351"/>
    <lineage>
        <taxon>Bacteria</taxon>
        <taxon>Bacillati</taxon>
        <taxon>Actinomycetota</taxon>
        <taxon>Actinomycetes</taxon>
        <taxon>Pseudonocardiales</taxon>
        <taxon>Pseudonocardiaceae</taxon>
        <taxon>Lentzea</taxon>
    </lineage>
</organism>
<dbReference type="PANTHER" id="PTHR34983:SF1">
    <property type="entry name" value="ARABINOGALACTAN ENDO-BETA-1,4-GALACTANASE A"/>
    <property type="match status" value="1"/>
</dbReference>
<evidence type="ECO:0000256" key="1">
    <source>
        <dbReference type="ARBA" id="ARBA00001695"/>
    </source>
</evidence>
<protein>
    <recommendedName>
        <fullName evidence="3 6">Arabinogalactan endo-beta-1,4-galactanase</fullName>
        <ecNumber evidence="3 6">3.2.1.89</ecNumber>
    </recommendedName>
</protein>
<comment type="catalytic activity">
    <reaction evidence="1 6">
        <text>The enzyme specifically hydrolyzes (1-&gt;4)-beta-D-galactosidic linkages in type I arabinogalactans.</text>
        <dbReference type="EC" id="3.2.1.89"/>
    </reaction>
</comment>
<comment type="similarity">
    <text evidence="2 6">Belongs to the glycosyl hydrolase 53 family.</text>
</comment>
<keyword evidence="5 6" id="KW-0326">Glycosidase</keyword>
<accession>A0A7C9W864</accession>
<dbReference type="InterPro" id="IPR000421">
    <property type="entry name" value="FA58C"/>
</dbReference>
<keyword evidence="9" id="KW-1185">Reference proteome</keyword>
<dbReference type="Proteomes" id="UP000481360">
    <property type="component" value="Unassembled WGS sequence"/>
</dbReference>
<proteinExistence type="inferred from homology"/>
<evidence type="ECO:0000313" key="9">
    <source>
        <dbReference type="Proteomes" id="UP000481360"/>
    </source>
</evidence>
<dbReference type="EC" id="3.2.1.89" evidence="3 6"/>
<dbReference type="AlphaFoldDB" id="A0A7C9W864"/>
<dbReference type="Pfam" id="PF07745">
    <property type="entry name" value="Glyco_hydro_53"/>
    <property type="match status" value="1"/>
</dbReference>
<feature type="chain" id="PRO_5029036651" description="Arabinogalactan endo-beta-1,4-galactanase" evidence="6">
    <location>
        <begin position="33"/>
        <end position="628"/>
    </location>
</feature>
<dbReference type="RefSeq" id="WP_166054065.1">
    <property type="nucleotide sequence ID" value="NZ_JAAMPJ010000015.1"/>
</dbReference>
<dbReference type="GO" id="GO:0031218">
    <property type="term" value="F:arabinogalactan endo-1,4-beta-galactosidase activity"/>
    <property type="evidence" value="ECO:0007669"/>
    <property type="project" value="UniProtKB-EC"/>
</dbReference>
<evidence type="ECO:0000256" key="6">
    <source>
        <dbReference type="RuleBase" id="RU361192"/>
    </source>
</evidence>
<dbReference type="InterPro" id="IPR017853">
    <property type="entry name" value="GH"/>
</dbReference>
<dbReference type="EMBL" id="JAAMPJ010000015">
    <property type="protein sequence ID" value="NGY65259.1"/>
    <property type="molecule type" value="Genomic_DNA"/>
</dbReference>
<dbReference type="SUPFAM" id="SSF51445">
    <property type="entry name" value="(Trans)glycosidases"/>
    <property type="match status" value="1"/>
</dbReference>
<gene>
    <name evidence="8" type="ORF">G7043_40830</name>
</gene>
<dbReference type="PROSITE" id="PS50022">
    <property type="entry name" value="FA58C_3"/>
    <property type="match status" value="1"/>
</dbReference>
<feature type="domain" description="F5/8 type C" evidence="7">
    <location>
        <begin position="34"/>
        <end position="172"/>
    </location>
</feature>
<keyword evidence="6" id="KW-0732">Signal</keyword>
<dbReference type="GO" id="GO:0045490">
    <property type="term" value="P:pectin catabolic process"/>
    <property type="evidence" value="ECO:0007669"/>
    <property type="project" value="TreeGrafter"/>
</dbReference>
<name>A0A7C9W864_9PSEU</name>
<dbReference type="Gene3D" id="3.20.20.80">
    <property type="entry name" value="Glycosidases"/>
    <property type="match status" value="1"/>
</dbReference>
<keyword evidence="4 6" id="KW-0378">Hydrolase</keyword>
<evidence type="ECO:0000256" key="2">
    <source>
        <dbReference type="ARBA" id="ARBA00010687"/>
    </source>
</evidence>
<dbReference type="PANTHER" id="PTHR34983">
    <property type="entry name" value="ARABINOGALACTAN ENDO-BETA-1,4-GALACTANASE A"/>
    <property type="match status" value="1"/>
</dbReference>
<evidence type="ECO:0000313" key="8">
    <source>
        <dbReference type="EMBL" id="NGY65259.1"/>
    </source>
</evidence>
<dbReference type="SUPFAM" id="SSF49785">
    <property type="entry name" value="Galactose-binding domain-like"/>
    <property type="match status" value="1"/>
</dbReference>
<comment type="caution">
    <text evidence="8">The sequence shown here is derived from an EMBL/GenBank/DDBJ whole genome shotgun (WGS) entry which is preliminary data.</text>
</comment>
<dbReference type="InterPro" id="IPR011683">
    <property type="entry name" value="Glyco_hydro_53"/>
</dbReference>
<feature type="signal peptide" evidence="6">
    <location>
        <begin position="1"/>
        <end position="32"/>
    </location>
</feature>
<evidence type="ECO:0000259" key="7">
    <source>
        <dbReference type="PROSITE" id="PS50022"/>
    </source>
</evidence>
<sequence>MIARFRSRVTAAFAAFVTMAAGVLIVPPPAHAIYGTADIKPIESNIAAKFWASATASSGSSTAGSAIDGNPATSWYSDGPSARQRLTVDLGGAYDNLRKVKVLFADRGVAYRYTIEASPDGSRWNEIADMSHNRTAARGAVHLFTRPGTRFVRLTITGTAKVGVSELQVFNYLRDDLTLGADLSWMDDRRNHQYWVNPLSADKGAGPHVLDVVKDRGMQFSRLRIFNEPRSESTGQPNAIPYQGPQRSLESARLVKNRNLGLGIDFHYADSWADPSKQPKPRAWAQLEFADLTKAVYGYTQDYLRQLIRQGTRPDKVAVGNEIINGFMYGNEAALIGTTAPPYFVDQADVYQSKPGGGLLWRYWKSADPAEQRLYEEAWDRFTTLAASGIKAVRDTSPKSKVEIHVIVGTGRLEKTMEFWHQFLTRVKAKGQNPDVLAISYYPEWHGTPEALETNLHEIATTYPGYEIDIAETSYPASGGGGAPMPNSPFPRTIQGQADAIQRVFQAANDVVGNRGAGVLVWEPVGWQTMFRAVPGMPDTYEPHASINVFNASRAKYVLEDTVHVATRVGRTPALPSTVRRLTTASNALTAIPVRWQPLPGGATDRPGEVVVSGTTALGKVTAVIDVI</sequence>
<dbReference type="Gene3D" id="2.60.120.260">
    <property type="entry name" value="Galactose-binding domain-like"/>
    <property type="match status" value="1"/>
</dbReference>
<evidence type="ECO:0000256" key="4">
    <source>
        <dbReference type="ARBA" id="ARBA00022801"/>
    </source>
</evidence>
<evidence type="ECO:0000256" key="3">
    <source>
        <dbReference type="ARBA" id="ARBA00012556"/>
    </source>
</evidence>
<dbReference type="Pfam" id="PF00754">
    <property type="entry name" value="F5_F8_type_C"/>
    <property type="match status" value="1"/>
</dbReference>
<dbReference type="GO" id="GO:0015926">
    <property type="term" value="F:glucosidase activity"/>
    <property type="evidence" value="ECO:0007669"/>
    <property type="project" value="InterPro"/>
</dbReference>